<dbReference type="EMBL" id="ML210436">
    <property type="protein sequence ID" value="TFK18064.1"/>
    <property type="molecule type" value="Genomic_DNA"/>
</dbReference>
<dbReference type="Proteomes" id="UP000307440">
    <property type="component" value="Unassembled WGS sequence"/>
</dbReference>
<keyword evidence="2" id="KW-1185">Reference proteome</keyword>
<proteinExistence type="predicted"/>
<dbReference type="STRING" id="230819.A0A5C3KDL5"/>
<protein>
    <submittedName>
        <fullName evidence="1">Uncharacterized protein</fullName>
    </submittedName>
</protein>
<evidence type="ECO:0000313" key="2">
    <source>
        <dbReference type="Proteomes" id="UP000307440"/>
    </source>
</evidence>
<organism evidence="1 2">
    <name type="scientific">Coprinopsis marcescibilis</name>
    <name type="common">Agaric fungus</name>
    <name type="synonym">Psathyrella marcescibilis</name>
    <dbReference type="NCBI Taxonomy" id="230819"/>
    <lineage>
        <taxon>Eukaryota</taxon>
        <taxon>Fungi</taxon>
        <taxon>Dikarya</taxon>
        <taxon>Basidiomycota</taxon>
        <taxon>Agaricomycotina</taxon>
        <taxon>Agaricomycetes</taxon>
        <taxon>Agaricomycetidae</taxon>
        <taxon>Agaricales</taxon>
        <taxon>Agaricineae</taxon>
        <taxon>Psathyrellaceae</taxon>
        <taxon>Coprinopsis</taxon>
    </lineage>
</organism>
<name>A0A5C3KDL5_COPMA</name>
<dbReference type="AlphaFoldDB" id="A0A5C3KDL5"/>
<gene>
    <name evidence="1" type="ORF">FA15DRAFT_660999</name>
</gene>
<dbReference type="OrthoDB" id="2662502at2759"/>
<evidence type="ECO:0000313" key="1">
    <source>
        <dbReference type="EMBL" id="TFK18064.1"/>
    </source>
</evidence>
<reference evidence="1 2" key="1">
    <citation type="journal article" date="2019" name="Nat. Ecol. Evol.">
        <title>Megaphylogeny resolves global patterns of mushroom evolution.</title>
        <authorList>
            <person name="Varga T."/>
            <person name="Krizsan K."/>
            <person name="Foldi C."/>
            <person name="Dima B."/>
            <person name="Sanchez-Garcia M."/>
            <person name="Sanchez-Ramirez S."/>
            <person name="Szollosi G.J."/>
            <person name="Szarkandi J.G."/>
            <person name="Papp V."/>
            <person name="Albert L."/>
            <person name="Andreopoulos W."/>
            <person name="Angelini C."/>
            <person name="Antonin V."/>
            <person name="Barry K.W."/>
            <person name="Bougher N.L."/>
            <person name="Buchanan P."/>
            <person name="Buyck B."/>
            <person name="Bense V."/>
            <person name="Catcheside P."/>
            <person name="Chovatia M."/>
            <person name="Cooper J."/>
            <person name="Damon W."/>
            <person name="Desjardin D."/>
            <person name="Finy P."/>
            <person name="Geml J."/>
            <person name="Haridas S."/>
            <person name="Hughes K."/>
            <person name="Justo A."/>
            <person name="Karasinski D."/>
            <person name="Kautmanova I."/>
            <person name="Kiss B."/>
            <person name="Kocsube S."/>
            <person name="Kotiranta H."/>
            <person name="LaButti K.M."/>
            <person name="Lechner B.E."/>
            <person name="Liimatainen K."/>
            <person name="Lipzen A."/>
            <person name="Lukacs Z."/>
            <person name="Mihaltcheva S."/>
            <person name="Morgado L.N."/>
            <person name="Niskanen T."/>
            <person name="Noordeloos M.E."/>
            <person name="Ohm R.A."/>
            <person name="Ortiz-Santana B."/>
            <person name="Ovrebo C."/>
            <person name="Racz N."/>
            <person name="Riley R."/>
            <person name="Savchenko A."/>
            <person name="Shiryaev A."/>
            <person name="Soop K."/>
            <person name="Spirin V."/>
            <person name="Szebenyi C."/>
            <person name="Tomsovsky M."/>
            <person name="Tulloss R.E."/>
            <person name="Uehling J."/>
            <person name="Grigoriev I.V."/>
            <person name="Vagvolgyi C."/>
            <person name="Papp T."/>
            <person name="Martin F.M."/>
            <person name="Miettinen O."/>
            <person name="Hibbett D.S."/>
            <person name="Nagy L.G."/>
        </authorList>
    </citation>
    <scope>NUCLEOTIDE SEQUENCE [LARGE SCALE GENOMIC DNA]</scope>
    <source>
        <strain evidence="1 2">CBS 121175</strain>
    </source>
</reference>
<sequence>MEYSPPLQRHVKTDRGFYHPMTGGLLCPVNLDWGNTKICEKLRSGVLVPSGDQWPRFLYQSCEYNTEDPWNGLLQSGLLVSVCFVLSSSPVFSRTDLVTDSEYFYNSVVELLEDPEEQAE</sequence>
<dbReference type="Pfam" id="PF20414">
    <property type="entry name" value="DUF6698"/>
    <property type="match status" value="1"/>
</dbReference>
<accession>A0A5C3KDL5</accession>
<feature type="non-terminal residue" evidence="1">
    <location>
        <position position="120"/>
    </location>
</feature>
<dbReference type="InterPro" id="IPR046521">
    <property type="entry name" value="DUF6698"/>
</dbReference>